<feature type="compositionally biased region" description="Low complexity" evidence="9">
    <location>
        <begin position="1752"/>
        <end position="1768"/>
    </location>
</feature>
<feature type="domain" description="PDZ" evidence="10">
    <location>
        <begin position="137"/>
        <end position="224"/>
    </location>
</feature>
<dbReference type="CDD" id="cd06673">
    <property type="entry name" value="PDZ10_MUPP1-PDZ8_PATJ-like"/>
    <property type="match status" value="1"/>
</dbReference>
<dbReference type="InterPro" id="IPR032078">
    <property type="entry name" value="MPDZ_u10"/>
</dbReference>
<dbReference type="InterPro" id="IPR036892">
    <property type="entry name" value="L27_dom_sf"/>
</dbReference>
<dbReference type="FunFam" id="2.30.42.10:FF:000110">
    <property type="entry name" value="multiple PDZ domain protein isoform X2"/>
    <property type="match status" value="1"/>
</dbReference>
<evidence type="ECO:0000256" key="7">
    <source>
        <dbReference type="ARBA" id="ARBA00023136"/>
    </source>
</evidence>
<dbReference type="PROSITE" id="PS50106">
    <property type="entry name" value="PDZ"/>
    <property type="match status" value="13"/>
</dbReference>
<dbReference type="FunFam" id="2.30.42.10:FF:000140">
    <property type="entry name" value="Multiple PDZ domain crumbs cell polarity complex component"/>
    <property type="match status" value="1"/>
</dbReference>
<feature type="domain" description="L27" evidence="11">
    <location>
        <begin position="3"/>
        <end position="63"/>
    </location>
</feature>
<evidence type="ECO:0000256" key="9">
    <source>
        <dbReference type="SAM" id="MobiDB-lite"/>
    </source>
</evidence>
<dbReference type="FunFam" id="2.30.42.10:FF:000089">
    <property type="entry name" value="multiple PDZ domain protein isoform X1"/>
    <property type="match status" value="1"/>
</dbReference>
<name>A0A9V1DZN8_PANPR</name>
<dbReference type="InterPro" id="IPR015132">
    <property type="entry name" value="L27_2"/>
</dbReference>
<feature type="domain" description="PDZ" evidence="10">
    <location>
        <begin position="376"/>
        <end position="462"/>
    </location>
</feature>
<dbReference type="FunFam" id="2.30.42.10:FF:000057">
    <property type="entry name" value="multiple PDZ domain protein isoform X1"/>
    <property type="match status" value="1"/>
</dbReference>
<dbReference type="GeneID" id="109247098"/>
<evidence type="ECO:0000256" key="5">
    <source>
        <dbReference type="ARBA" id="ARBA00022737"/>
    </source>
</evidence>
<dbReference type="Gene3D" id="1.10.287.650">
    <property type="entry name" value="L27 domain"/>
    <property type="match status" value="1"/>
</dbReference>
<dbReference type="SUPFAM" id="SSF50156">
    <property type="entry name" value="PDZ domain-like"/>
    <property type="match status" value="13"/>
</dbReference>
<dbReference type="RefSeq" id="XP_019271053.2">
    <property type="nucleotide sequence ID" value="XM_019415508.2"/>
</dbReference>
<evidence type="ECO:0000256" key="2">
    <source>
        <dbReference type="ARBA" id="ARBA00022427"/>
    </source>
</evidence>
<feature type="domain" description="PDZ" evidence="10">
    <location>
        <begin position="1796"/>
        <end position="1882"/>
    </location>
</feature>
<feature type="domain" description="PDZ" evidence="10">
    <location>
        <begin position="1563"/>
        <end position="1646"/>
    </location>
</feature>
<proteinExistence type="predicted"/>
<dbReference type="SMART" id="SM00228">
    <property type="entry name" value="PDZ"/>
    <property type="match status" value="13"/>
</dbReference>
<dbReference type="InterPro" id="IPR001478">
    <property type="entry name" value="PDZ"/>
</dbReference>
<gene>
    <name evidence="13" type="primary">MPDZ</name>
</gene>
<dbReference type="CDD" id="cd06675">
    <property type="entry name" value="PDZ12_MUPP1-like"/>
    <property type="match status" value="1"/>
</dbReference>
<feature type="region of interest" description="Disordered" evidence="9">
    <location>
        <begin position="1381"/>
        <end position="1404"/>
    </location>
</feature>
<evidence type="ECO:0000313" key="13">
    <source>
        <dbReference type="RefSeq" id="XP_019271053.2"/>
    </source>
</evidence>
<dbReference type="CDD" id="cd06791">
    <property type="entry name" value="PDZ3_MUPP1-like"/>
    <property type="match status" value="1"/>
</dbReference>
<dbReference type="CDD" id="cd06676">
    <property type="entry name" value="PDZ13_MUPP1-like"/>
    <property type="match status" value="1"/>
</dbReference>
<keyword evidence="2" id="KW-0796">Tight junction</keyword>
<dbReference type="Pfam" id="PF00595">
    <property type="entry name" value="PDZ"/>
    <property type="match status" value="13"/>
</dbReference>
<organism evidence="12 13">
    <name type="scientific">Panthera pardus</name>
    <name type="common">Leopard</name>
    <name type="synonym">Felis pardus</name>
    <dbReference type="NCBI Taxonomy" id="9691"/>
    <lineage>
        <taxon>Eukaryota</taxon>
        <taxon>Metazoa</taxon>
        <taxon>Chordata</taxon>
        <taxon>Craniata</taxon>
        <taxon>Vertebrata</taxon>
        <taxon>Euteleostomi</taxon>
        <taxon>Mammalia</taxon>
        <taxon>Eutheria</taxon>
        <taxon>Laurasiatheria</taxon>
        <taxon>Carnivora</taxon>
        <taxon>Feliformia</taxon>
        <taxon>Felidae</taxon>
        <taxon>Pantherinae</taxon>
        <taxon>Panthera</taxon>
    </lineage>
</organism>
<evidence type="ECO:0000313" key="12">
    <source>
        <dbReference type="Proteomes" id="UP001165780"/>
    </source>
</evidence>
<dbReference type="CDD" id="cd10817">
    <property type="entry name" value="PDZ9_MUPP1-like"/>
    <property type="match status" value="1"/>
</dbReference>
<dbReference type="InterPro" id="IPR051342">
    <property type="entry name" value="PDZ_scaffold"/>
</dbReference>
<dbReference type="Pfam" id="PF16667">
    <property type="entry name" value="MPDZ_u10"/>
    <property type="match status" value="1"/>
</dbReference>
<dbReference type="FunFam" id="2.30.42.10:FF:000044">
    <property type="entry name" value="Multiple PDZ domain protein isoform X1"/>
    <property type="match status" value="1"/>
</dbReference>
<feature type="domain" description="PDZ" evidence="10">
    <location>
        <begin position="1921"/>
        <end position="2004"/>
    </location>
</feature>
<evidence type="ECO:0000259" key="10">
    <source>
        <dbReference type="PROSITE" id="PS50106"/>
    </source>
</evidence>
<dbReference type="GO" id="GO:0005923">
    <property type="term" value="C:bicellular tight junction"/>
    <property type="evidence" value="ECO:0007669"/>
    <property type="project" value="UniProtKB-SubCell"/>
</dbReference>
<dbReference type="FunFam" id="2.30.42.10:FF:000072">
    <property type="entry name" value="multiple PDZ domain protein isoform X1"/>
    <property type="match status" value="1"/>
</dbReference>
<dbReference type="FunFam" id="2.30.42.10:FF:000108">
    <property type="entry name" value="Multiple PDZ domain protein isoform X1"/>
    <property type="match status" value="1"/>
</dbReference>
<feature type="domain" description="PDZ" evidence="10">
    <location>
        <begin position="1659"/>
        <end position="1741"/>
    </location>
</feature>
<dbReference type="FunFam" id="2.30.42.10:FF:000070">
    <property type="entry name" value="Multiple PDZ domain protein"/>
    <property type="match status" value="1"/>
</dbReference>
<sequence>MLETIDKNRALQAAERLQAKLRERGDVANEDKLSLLKSVLQSPLFSQILNLQTSVQQLKDQVNIATSAISNVEYAHIPHLSPAVIPTLQNDLFLSSSNNGNLEAFTGSGTPHINGKPACDDFDQLIKNMAQGRHVEVFELLKPPCGGLGFSVVGLRSENRGELGIFVQEIQEGSVAHRDGRLKETDQILAINGQALDQTITHQQAISILQKAKDNVQLVIARGSLPQLISPIVSRSPSAASTVSAHSNPVHWQHVETIELVNDGSGLGFGIVGGKATGVIVKTILPGGVADQHGRLCSGDHILKIGDTDLAGMSSEQVAHVLRQCGNRVKLVIARGAVEEAAAPASVGITLSSSPSTPEMRVDASTQKSEESETFDVELTKNVQGLGITIAGYIGDKKLEPSGIFVKSITKSSAVEHDGRIQIGDQIIAVDGTNLQGFTNQQAVEVLRHTGPTVHLTLMRRGTKQEAELVSREDVMKDAVLSPGSASGSKENYEKDEDSSSLSRNTSILPIEEEGKHLEPGYPLLAAEMEETEDPQQQEAALLTKWQRIMGINYEIVVAHVIKFSESSGLGISLEATVGHHFIRSVLPEGPVGHSGKLFSGDELLEVNGITLLGENHQDVVNILKELPIEVTMVCCRRTVPPTPQSELDSLDLCDIELAEKPHIDLGEFTGSSETEDPALVMTDVGQNAEEVQGPLAMWEADVQHIELEKGNKGLGFSILDYQDPIDPASTVIVIRSLVPGGIAEKDGRLLPGDRLMFVNDVNLENSSLEEAVQALKGAPSGTVRIGVAKPLPLSPEEGYVSAKEDSFLYSPHSCKEEGLADKALFRADLALVDTNEADLADESTFESQYSPDNDSIYSTQASILSLHGSACSDGLNYGPSLPSSPPKDVTENSSDPVLDLHMSLEELYTQNLLQRQDESPPSVDLTMGPASGFTVNDYTPANAIEQQYECENSRAWTESHLPTEITSSAELTSVLPDSAGKGSEFLIQQNSLTSPAECVMLQNITNESFERTITIAKGNSSLGMTVSANKDGLGMIVRSIIHGGSISRDGRIAVGDCILSINEESTISLTNAQARAMLRRHSLIGPDIKITYVPAEHLEEFKINLGQQSGGIMALDIFSSYTGRDIPELPEREEGEGEESELQNAAYSNWNQPRRVELWREPSKSLGISIVGGRGMGSRLSNGEVMRGIFIKHVLEDSPAGTNGTLKPGDRIVEAPSQSESEPEKAPLCNVPPPPSSASKEMSGDHTQSSTSKVSEDVDKEDEFGYSWKNIRERYGTLTGELHMIELEKGRSGLGLSLAGNKDRSRMSVFIVGIDPNGAAGKDGRLQVADELLEINGQILYGRSHQNASSIIKCAPSKVKIIFIRNKDAVSQMAVCPGNTVEPLPSTSENSQNKEAEPSVTASEAPVDLCSFTNVQHLELPKDQGGLGIAISEEDTLSGVIIKSLTEHGAAAKDGRLKVGDQILAVDDEVVVGYPVEKFISLLKTAKTTVKLTIRAENPDSQAVASAAGTSSGEKSSSLSPMPPASGSPEPESIRSTSRSSTPAIFASDPATCPIIPGCETTIEISKGRTGLGLSIVGGSDTLLGAIIIHEVYEEGAACKDGRLWAGDQILEVNGIDLRKATHDEAINVLRQTPHRVRLTLYRDEAPYKEEHVCDTLTIELHKKPGKGLGLSIVGKRSDSGVFVSDIVKGGIADADGRLVQGDQILTVNGEDVRDATQEAVAALLKCSLGTVTLEVGRIKAGPFHSERRPSQSSQMSEGSLSSFTFPLSGSSTSESLESSLKKNALASEIQGLRTVEIKKGPADSLGISIAGGVGSPLGDVPIFIAMMHPNGVAAQTQKLRVGDRIVTICGTSTEGMTHTQAVNLLKNASGSIEMQVVAGGDVSVVTSHQQEPAGSSIPFTGLTSSGIFQDDLGPPQCKSITLDRGPDGLGFSIVGGYGSPHGDLPIYVKTVFAKGAASEDGRLKRGDQIIAVNGQSLEGVTHEEAVAILKRTKGTVTLMVLS</sequence>
<dbReference type="InterPro" id="IPR004172">
    <property type="entry name" value="L27_dom"/>
</dbReference>
<dbReference type="FunFam" id="2.30.42.10:FF:000038">
    <property type="entry name" value="Multiple PDZ domain protein isoform X1"/>
    <property type="match status" value="1"/>
</dbReference>
<reference evidence="13" key="1">
    <citation type="submission" date="2025-08" db="UniProtKB">
        <authorList>
            <consortium name="RefSeq"/>
        </authorList>
    </citation>
    <scope>IDENTIFICATION</scope>
    <source>
        <tissue evidence="13">Whole blood</tissue>
    </source>
</reference>
<dbReference type="CDD" id="cd06669">
    <property type="entry name" value="PDZ5_MUPP1-like"/>
    <property type="match status" value="1"/>
</dbReference>
<dbReference type="SUPFAM" id="SSF101288">
    <property type="entry name" value="L27 domain"/>
    <property type="match status" value="1"/>
</dbReference>
<feature type="region of interest" description="Disordered" evidence="9">
    <location>
        <begin position="1744"/>
        <end position="1768"/>
    </location>
</feature>
<dbReference type="InterPro" id="IPR036034">
    <property type="entry name" value="PDZ_sf"/>
</dbReference>
<feature type="region of interest" description="Disordered" evidence="9">
    <location>
        <begin position="1126"/>
        <end position="1148"/>
    </location>
</feature>
<dbReference type="FunFam" id="2.30.42.10:FF:000054">
    <property type="entry name" value="multiple PDZ domain protein isoform X1"/>
    <property type="match status" value="1"/>
</dbReference>
<feature type="domain" description="PDZ" evidence="10">
    <location>
        <begin position="257"/>
        <end position="337"/>
    </location>
</feature>
<feature type="domain" description="PDZ" evidence="10">
    <location>
        <begin position="1418"/>
        <end position="1499"/>
    </location>
</feature>
<evidence type="ECO:0000256" key="8">
    <source>
        <dbReference type="ARBA" id="ARBA00037831"/>
    </source>
</evidence>
<protein>
    <submittedName>
        <fullName evidence="13">Multiple PDZ domain protein isoform X11</fullName>
    </submittedName>
</protein>
<dbReference type="CDD" id="cd06674">
    <property type="entry name" value="PDZ11_MUPP1-PDZ9_PATJ-like"/>
    <property type="match status" value="1"/>
</dbReference>
<dbReference type="GO" id="GO:0120192">
    <property type="term" value="P:tight junction assembly"/>
    <property type="evidence" value="ECO:0007669"/>
    <property type="project" value="TreeGrafter"/>
</dbReference>
<dbReference type="CDD" id="cd06672">
    <property type="entry name" value="PDZ8_MUPP1-PDZ7_PATJ-PDZ2_INAD-like"/>
    <property type="match status" value="1"/>
</dbReference>
<evidence type="ECO:0000256" key="6">
    <source>
        <dbReference type="ARBA" id="ARBA00022949"/>
    </source>
</evidence>
<keyword evidence="7" id="KW-0472">Membrane</keyword>
<evidence type="ECO:0000256" key="1">
    <source>
        <dbReference type="ARBA" id="ARBA00004435"/>
    </source>
</evidence>
<keyword evidence="5" id="KW-0677">Repeat</keyword>
<feature type="domain" description="PDZ" evidence="10">
    <location>
        <begin position="705"/>
        <end position="781"/>
    </location>
</feature>
<feature type="compositionally biased region" description="Polar residues" evidence="9">
    <location>
        <begin position="1535"/>
        <end position="1544"/>
    </location>
</feature>
<dbReference type="CDD" id="cd06671">
    <property type="entry name" value="PDZ7_MUPP1-PD6_PATJ-like"/>
    <property type="match status" value="1"/>
</dbReference>
<keyword evidence="6" id="KW-0965">Cell junction</keyword>
<feature type="compositionally biased region" description="Polar residues" evidence="9">
    <location>
        <begin position="1238"/>
        <end position="1254"/>
    </location>
</feature>
<dbReference type="FunFam" id="2.30.42.10:FF:000058">
    <property type="entry name" value="multiple PDZ domain protein isoform X1"/>
    <property type="match status" value="1"/>
</dbReference>
<feature type="domain" description="PDZ" evidence="10">
    <location>
        <begin position="1013"/>
        <end position="1081"/>
    </location>
</feature>
<dbReference type="CDD" id="cd06689">
    <property type="entry name" value="PDZ1_MUPP1-like"/>
    <property type="match status" value="1"/>
</dbReference>
<dbReference type="CDD" id="cd06667">
    <property type="entry name" value="PDZ2_MUPP1-like"/>
    <property type="match status" value="1"/>
</dbReference>
<feature type="compositionally biased region" description="Low complexity" evidence="9">
    <location>
        <begin position="1506"/>
        <end position="1521"/>
    </location>
</feature>
<dbReference type="CDD" id="cd06670">
    <property type="entry name" value="PDZ6_MUPP1-like"/>
    <property type="match status" value="1"/>
</dbReference>
<feature type="domain" description="PDZ" evidence="10">
    <location>
        <begin position="1285"/>
        <end position="1368"/>
    </location>
</feature>
<dbReference type="PROSITE" id="PS51022">
    <property type="entry name" value="L27"/>
    <property type="match status" value="1"/>
</dbReference>
<comment type="subcellular location">
    <subcellularLocation>
        <location evidence="8">Apical cell membrane</location>
        <topology evidence="8">Peripheral membrane protein</topology>
    </subcellularLocation>
    <subcellularLocation>
        <location evidence="1">Cell junction</location>
        <location evidence="1">Tight junction</location>
    </subcellularLocation>
</comment>
<accession>A0A9V1DZN8</accession>
<evidence type="ECO:0000256" key="3">
    <source>
        <dbReference type="ARBA" id="ARBA00022475"/>
    </source>
</evidence>
<dbReference type="CTD" id="8777"/>
<feature type="region of interest" description="Disordered" evidence="9">
    <location>
        <begin position="1199"/>
        <end position="1260"/>
    </location>
</feature>
<evidence type="ECO:0000256" key="4">
    <source>
        <dbReference type="ARBA" id="ARBA00022553"/>
    </source>
</evidence>
<dbReference type="PANTHER" id="PTHR19964:SF10">
    <property type="entry name" value="MULTIPLE PDZ DOMAIN PROTEIN"/>
    <property type="match status" value="1"/>
</dbReference>
<keyword evidence="12" id="KW-1185">Reference proteome</keyword>
<dbReference type="Gene3D" id="2.30.42.10">
    <property type="match status" value="13"/>
</dbReference>
<dbReference type="GO" id="GO:0016324">
    <property type="term" value="C:apical plasma membrane"/>
    <property type="evidence" value="ECO:0007669"/>
    <property type="project" value="UniProtKB-SubCell"/>
</dbReference>
<evidence type="ECO:0000259" key="11">
    <source>
        <dbReference type="PROSITE" id="PS51022"/>
    </source>
</evidence>
<dbReference type="SMART" id="SM00569">
    <property type="entry name" value="L27"/>
    <property type="match status" value="1"/>
</dbReference>
<dbReference type="Pfam" id="PF09045">
    <property type="entry name" value="L27_2"/>
    <property type="match status" value="1"/>
</dbReference>
<feature type="region of interest" description="Disordered" evidence="9">
    <location>
        <begin position="480"/>
        <end position="513"/>
    </location>
</feature>
<feature type="region of interest" description="Disordered" evidence="9">
    <location>
        <begin position="1502"/>
        <end position="1550"/>
    </location>
</feature>
<dbReference type="PANTHER" id="PTHR19964">
    <property type="entry name" value="MULTIPLE PDZ DOMAIN PROTEIN"/>
    <property type="match status" value="1"/>
</dbReference>
<dbReference type="FunFam" id="2.30.42.10:FF:000093">
    <property type="entry name" value="multiple PDZ domain protein isoform X1"/>
    <property type="match status" value="1"/>
</dbReference>
<feature type="domain" description="PDZ" evidence="10">
    <location>
        <begin position="1156"/>
        <end position="1215"/>
    </location>
</feature>
<keyword evidence="4" id="KW-0597">Phosphoprotein</keyword>
<dbReference type="CDD" id="cd06668">
    <property type="entry name" value="PDZ4_MUPP1-like"/>
    <property type="match status" value="1"/>
</dbReference>
<dbReference type="GO" id="GO:0005737">
    <property type="term" value="C:cytoplasm"/>
    <property type="evidence" value="ECO:0007669"/>
    <property type="project" value="TreeGrafter"/>
</dbReference>
<feature type="domain" description="PDZ" evidence="10">
    <location>
        <begin position="558"/>
        <end position="639"/>
    </location>
</feature>
<keyword evidence="3" id="KW-1003">Cell membrane</keyword>
<dbReference type="Proteomes" id="UP001165780">
    <property type="component" value="Unplaced"/>
</dbReference>